<dbReference type="Proteomes" id="UP001221757">
    <property type="component" value="Unassembled WGS sequence"/>
</dbReference>
<protein>
    <submittedName>
        <fullName evidence="2">Uncharacterized protein</fullName>
    </submittedName>
</protein>
<evidence type="ECO:0000313" key="2">
    <source>
        <dbReference type="EMBL" id="KAJ7703638.1"/>
    </source>
</evidence>
<gene>
    <name evidence="2" type="ORF">B0H17DRAFT_1127253</name>
</gene>
<sequence>MSDMPIGADARISDAPFDSGNATLTPQTAGPSTLASIMEISGDKFPSLKAPTPATATKPPTKTAKGKGKKKHSSQQRGGPSPRLRHRTRHCRVSGPHLINGPSHRWSGVITPMERCHHTDGAVSSHRLEANSRLGTCVPTPPAMPHLPPLVSPLRPRPPLPLMLLPQCQPLSAPTAHTVTAPIITSTIGVVTANIPSITLVSAAATAPVTTPDTTATTTPAAAPAPTAIGTTYAAAAAAAPITVAVAAAAITTPAATAGTVLPLLWLTADGLPLRGSYTPTRPAGSIPSCTPRHGTATQVISNPEFAAFNSVLKPVPDAEIPIQPQSNRDGMLLRVPLHPESLPQDYDQTSMDPRNSASRRASAAGTRLSYQRVAKINPKRVPIDTEVLLQVYFSMIANLVRDARFEINPTNRHRNNSALGALRIRSSFRSTPAWNPILMLMPNNVPSHSRACSRFQSWFSQQPNGSNFASTLLIPPSRAESADAQTGISKVIRCGAFNAGVPLSPHRFSGCVRCRYSIRSPGFDAWIDMAWVGQLVLVLVSGSAYAPARSCIMRRIFYSVHSGTRWIFAGEMEADLRWGDARRESELRGFYELTRVQFEYPDSARGY</sequence>
<evidence type="ECO:0000256" key="1">
    <source>
        <dbReference type="SAM" id="MobiDB-lite"/>
    </source>
</evidence>
<dbReference type="EMBL" id="JARKIE010000012">
    <property type="protein sequence ID" value="KAJ7703638.1"/>
    <property type="molecule type" value="Genomic_DNA"/>
</dbReference>
<organism evidence="2 3">
    <name type="scientific">Mycena rosella</name>
    <name type="common">Pink bonnet</name>
    <name type="synonym">Agaricus rosellus</name>
    <dbReference type="NCBI Taxonomy" id="1033263"/>
    <lineage>
        <taxon>Eukaryota</taxon>
        <taxon>Fungi</taxon>
        <taxon>Dikarya</taxon>
        <taxon>Basidiomycota</taxon>
        <taxon>Agaricomycotina</taxon>
        <taxon>Agaricomycetes</taxon>
        <taxon>Agaricomycetidae</taxon>
        <taxon>Agaricales</taxon>
        <taxon>Marasmiineae</taxon>
        <taxon>Mycenaceae</taxon>
        <taxon>Mycena</taxon>
    </lineage>
</organism>
<reference evidence="2" key="1">
    <citation type="submission" date="2023-03" db="EMBL/GenBank/DDBJ databases">
        <title>Massive genome expansion in bonnet fungi (Mycena s.s.) driven by repeated elements and novel gene families across ecological guilds.</title>
        <authorList>
            <consortium name="Lawrence Berkeley National Laboratory"/>
            <person name="Harder C.B."/>
            <person name="Miyauchi S."/>
            <person name="Viragh M."/>
            <person name="Kuo A."/>
            <person name="Thoen E."/>
            <person name="Andreopoulos B."/>
            <person name="Lu D."/>
            <person name="Skrede I."/>
            <person name="Drula E."/>
            <person name="Henrissat B."/>
            <person name="Morin E."/>
            <person name="Kohler A."/>
            <person name="Barry K."/>
            <person name="LaButti K."/>
            <person name="Morin E."/>
            <person name="Salamov A."/>
            <person name="Lipzen A."/>
            <person name="Mereny Z."/>
            <person name="Hegedus B."/>
            <person name="Baldrian P."/>
            <person name="Stursova M."/>
            <person name="Weitz H."/>
            <person name="Taylor A."/>
            <person name="Grigoriev I.V."/>
            <person name="Nagy L.G."/>
            <person name="Martin F."/>
            <person name="Kauserud H."/>
        </authorList>
    </citation>
    <scope>NUCLEOTIDE SEQUENCE</scope>
    <source>
        <strain evidence="2">CBHHK067</strain>
    </source>
</reference>
<comment type="caution">
    <text evidence="2">The sequence shown here is derived from an EMBL/GenBank/DDBJ whole genome shotgun (WGS) entry which is preliminary data.</text>
</comment>
<proteinExistence type="predicted"/>
<feature type="compositionally biased region" description="Polar residues" evidence="1">
    <location>
        <begin position="20"/>
        <end position="35"/>
    </location>
</feature>
<accession>A0AAD7GRG7</accession>
<feature type="compositionally biased region" description="Basic residues" evidence="1">
    <location>
        <begin position="64"/>
        <end position="74"/>
    </location>
</feature>
<feature type="region of interest" description="Disordered" evidence="1">
    <location>
        <begin position="1"/>
        <end position="105"/>
    </location>
</feature>
<feature type="compositionally biased region" description="Low complexity" evidence="1">
    <location>
        <begin position="355"/>
        <end position="365"/>
    </location>
</feature>
<feature type="compositionally biased region" description="Basic residues" evidence="1">
    <location>
        <begin position="83"/>
        <end position="92"/>
    </location>
</feature>
<dbReference type="AlphaFoldDB" id="A0AAD7GRG7"/>
<evidence type="ECO:0000313" key="3">
    <source>
        <dbReference type="Proteomes" id="UP001221757"/>
    </source>
</evidence>
<feature type="compositionally biased region" description="Low complexity" evidence="1">
    <location>
        <begin position="49"/>
        <end position="63"/>
    </location>
</feature>
<keyword evidence="3" id="KW-1185">Reference proteome</keyword>
<feature type="region of interest" description="Disordered" evidence="1">
    <location>
        <begin position="343"/>
        <end position="365"/>
    </location>
</feature>
<name>A0AAD7GRG7_MYCRO</name>